<keyword evidence="12" id="KW-0418">Kinase</keyword>
<evidence type="ECO:0000256" key="13">
    <source>
        <dbReference type="ARBA" id="ARBA00022840"/>
    </source>
</evidence>
<dbReference type="Proteomes" id="UP000051131">
    <property type="component" value="Unassembled WGS sequence"/>
</dbReference>
<keyword evidence="14" id="KW-0408">Iron</keyword>
<dbReference type="GO" id="GO:0046983">
    <property type="term" value="F:protein dimerization activity"/>
    <property type="evidence" value="ECO:0007669"/>
    <property type="project" value="InterPro"/>
</dbReference>
<keyword evidence="19" id="KW-0812">Transmembrane</keyword>
<protein>
    <recommendedName>
        <fullName evidence="5">Oxygen sensor histidine kinase NreB</fullName>
        <ecNumber evidence="4">2.7.13.3</ecNumber>
    </recommendedName>
    <alternativeName>
        <fullName evidence="18">Nitrogen regulation protein B</fullName>
    </alternativeName>
</protein>
<name>A0A0R2CFV8_9LACO</name>
<dbReference type="STRING" id="1423729.FC80_GL001465"/>
<keyword evidence="19" id="KW-1133">Transmembrane helix</keyword>
<dbReference type="GO" id="GO:0046872">
    <property type="term" value="F:metal ion binding"/>
    <property type="evidence" value="ECO:0007669"/>
    <property type="project" value="UniProtKB-KW"/>
</dbReference>
<dbReference type="PATRIC" id="fig|1423729.3.peg.1487"/>
<evidence type="ECO:0000256" key="8">
    <source>
        <dbReference type="ARBA" id="ARBA00022553"/>
    </source>
</evidence>
<comment type="catalytic activity">
    <reaction evidence="1">
        <text>ATP + protein L-histidine = ADP + protein N-phospho-L-histidine.</text>
        <dbReference type="EC" id="2.7.13.3"/>
    </reaction>
</comment>
<evidence type="ECO:0000256" key="3">
    <source>
        <dbReference type="ARBA" id="ARBA00004496"/>
    </source>
</evidence>
<keyword evidence="15" id="KW-0902">Two-component regulatory system</keyword>
<accession>A0A0R2CFV8</accession>
<keyword evidence="16" id="KW-0411">Iron-sulfur</keyword>
<dbReference type="InterPro" id="IPR050482">
    <property type="entry name" value="Sensor_HK_TwoCompSys"/>
</dbReference>
<evidence type="ECO:0000256" key="9">
    <source>
        <dbReference type="ARBA" id="ARBA00022679"/>
    </source>
</evidence>
<dbReference type="PROSITE" id="PS50109">
    <property type="entry name" value="HIS_KIN"/>
    <property type="match status" value="1"/>
</dbReference>
<comment type="caution">
    <text evidence="21">The sequence shown here is derived from an EMBL/GenBank/DDBJ whole genome shotgun (WGS) entry which is preliminary data.</text>
</comment>
<sequence length="391" mass="45091">MVKYDRKKLVIPLFVWLLLLFLTTLYLYDNLYSPKNSIYLLETFVLLIVIIGIYRYRVKAGLTLKFVLLVSIFYLLICFLYQMAAIILIIGLFPLILADYYLFYKKKPTTIVVLTIILFGYTFLFLDFFFHLVNTLISVDAIILLTSILIYYSKLIRQLIEEREKNQLLNRQMNQAYHGLEKMVVARERNSFATLLHDTATQDLIAVSVQLESINGQIDELEINDLRKKISKVKNFADDSQRNLRKSIANLKLMTDKVKRNEEEILQPIISSFEQKYNLQIIYASSKQNLRLKAALEISKILTECLNNVVRHSKSEEVVVVSKIENDRYKLIVTDFGIGMQKNKLHQKVNLGLESIRNSVRDMGGISRISSSPGEGTSIIVELPKEVATNG</sequence>
<feature type="transmembrane region" description="Helical" evidence="19">
    <location>
        <begin position="61"/>
        <end position="77"/>
    </location>
</feature>
<dbReference type="InterPro" id="IPR003594">
    <property type="entry name" value="HATPase_dom"/>
</dbReference>
<gene>
    <name evidence="21" type="ORF">FC80_GL001465</name>
</gene>
<dbReference type="EC" id="2.7.13.3" evidence="4"/>
<evidence type="ECO:0000256" key="14">
    <source>
        <dbReference type="ARBA" id="ARBA00023004"/>
    </source>
</evidence>
<comment type="cofactor">
    <cofactor evidence="2">
        <name>[4Fe-4S] cluster</name>
        <dbReference type="ChEBI" id="CHEBI:49883"/>
    </cofactor>
</comment>
<keyword evidence="8" id="KW-0597">Phosphoprotein</keyword>
<dbReference type="InterPro" id="IPR036890">
    <property type="entry name" value="HATPase_C_sf"/>
</dbReference>
<evidence type="ECO:0000256" key="12">
    <source>
        <dbReference type="ARBA" id="ARBA00022777"/>
    </source>
</evidence>
<dbReference type="GO" id="GO:0051539">
    <property type="term" value="F:4 iron, 4 sulfur cluster binding"/>
    <property type="evidence" value="ECO:0007669"/>
    <property type="project" value="UniProtKB-KW"/>
</dbReference>
<dbReference type="Pfam" id="PF07730">
    <property type="entry name" value="HisKA_3"/>
    <property type="match status" value="1"/>
</dbReference>
<dbReference type="RefSeq" id="WP_057829681.1">
    <property type="nucleotide sequence ID" value="NZ_AYZE01000016.1"/>
</dbReference>
<dbReference type="EMBL" id="AYZE01000016">
    <property type="protein sequence ID" value="KRM90128.1"/>
    <property type="molecule type" value="Genomic_DNA"/>
</dbReference>
<reference evidence="21 22" key="1">
    <citation type="journal article" date="2015" name="Genome Announc.">
        <title>Expanding the biotechnology potential of lactobacilli through comparative genomics of 213 strains and associated genera.</title>
        <authorList>
            <person name="Sun Z."/>
            <person name="Harris H.M."/>
            <person name="McCann A."/>
            <person name="Guo C."/>
            <person name="Argimon S."/>
            <person name="Zhang W."/>
            <person name="Yang X."/>
            <person name="Jeffery I.B."/>
            <person name="Cooney J.C."/>
            <person name="Kagawa T.F."/>
            <person name="Liu W."/>
            <person name="Song Y."/>
            <person name="Salvetti E."/>
            <person name="Wrobel A."/>
            <person name="Rasinkangas P."/>
            <person name="Parkhill J."/>
            <person name="Rea M.C."/>
            <person name="O'Sullivan O."/>
            <person name="Ritari J."/>
            <person name="Douillard F.P."/>
            <person name="Paul Ross R."/>
            <person name="Yang R."/>
            <person name="Briner A.E."/>
            <person name="Felis G.E."/>
            <person name="de Vos W.M."/>
            <person name="Barrangou R."/>
            <person name="Klaenhammer T.R."/>
            <person name="Caufield P.W."/>
            <person name="Cui Y."/>
            <person name="Zhang H."/>
            <person name="O'Toole P.W."/>
        </authorList>
    </citation>
    <scope>NUCLEOTIDE SEQUENCE [LARGE SCALE GENOMIC DNA]</scope>
    <source>
        <strain evidence="21 22">DSM 21116</strain>
    </source>
</reference>
<keyword evidence="22" id="KW-1185">Reference proteome</keyword>
<evidence type="ECO:0000256" key="1">
    <source>
        <dbReference type="ARBA" id="ARBA00000085"/>
    </source>
</evidence>
<feature type="transmembrane region" description="Helical" evidence="19">
    <location>
        <begin position="111"/>
        <end position="130"/>
    </location>
</feature>
<keyword evidence="10" id="KW-0479">Metal-binding</keyword>
<comment type="subcellular location">
    <subcellularLocation>
        <location evidence="3">Cytoplasm</location>
    </subcellularLocation>
</comment>
<dbReference type="AlphaFoldDB" id="A0A0R2CFV8"/>
<keyword evidence="6" id="KW-0004">4Fe-4S</keyword>
<dbReference type="InterPro" id="IPR004358">
    <property type="entry name" value="Sig_transdc_His_kin-like_C"/>
</dbReference>
<evidence type="ECO:0000256" key="11">
    <source>
        <dbReference type="ARBA" id="ARBA00022741"/>
    </source>
</evidence>
<evidence type="ECO:0000313" key="22">
    <source>
        <dbReference type="Proteomes" id="UP000051131"/>
    </source>
</evidence>
<dbReference type="OrthoDB" id="9781904at2"/>
<dbReference type="GO" id="GO:0000155">
    <property type="term" value="F:phosphorelay sensor kinase activity"/>
    <property type="evidence" value="ECO:0007669"/>
    <property type="project" value="InterPro"/>
</dbReference>
<evidence type="ECO:0000313" key="21">
    <source>
        <dbReference type="EMBL" id="KRM90128.1"/>
    </source>
</evidence>
<dbReference type="GO" id="GO:0016020">
    <property type="term" value="C:membrane"/>
    <property type="evidence" value="ECO:0007669"/>
    <property type="project" value="InterPro"/>
</dbReference>
<feature type="transmembrane region" description="Helical" evidence="19">
    <location>
        <begin position="83"/>
        <end position="104"/>
    </location>
</feature>
<proteinExistence type="predicted"/>
<evidence type="ECO:0000256" key="7">
    <source>
        <dbReference type="ARBA" id="ARBA00022490"/>
    </source>
</evidence>
<feature type="transmembrane region" description="Helical" evidence="19">
    <location>
        <begin position="37"/>
        <end position="54"/>
    </location>
</feature>
<dbReference type="Gene3D" id="3.30.565.10">
    <property type="entry name" value="Histidine kinase-like ATPase, C-terminal domain"/>
    <property type="match status" value="1"/>
</dbReference>
<keyword evidence="19" id="KW-0472">Membrane</keyword>
<keyword evidence="13" id="KW-0067">ATP-binding</keyword>
<organism evidence="21 22">
    <name type="scientific">Liquorilactobacillus cacaonum DSM 21116</name>
    <dbReference type="NCBI Taxonomy" id="1423729"/>
    <lineage>
        <taxon>Bacteria</taxon>
        <taxon>Bacillati</taxon>
        <taxon>Bacillota</taxon>
        <taxon>Bacilli</taxon>
        <taxon>Lactobacillales</taxon>
        <taxon>Lactobacillaceae</taxon>
        <taxon>Liquorilactobacillus</taxon>
    </lineage>
</organism>
<dbReference type="Pfam" id="PF02518">
    <property type="entry name" value="HATPase_c"/>
    <property type="match status" value="1"/>
</dbReference>
<evidence type="ECO:0000256" key="18">
    <source>
        <dbReference type="ARBA" id="ARBA00030800"/>
    </source>
</evidence>
<keyword evidence="11" id="KW-0547">Nucleotide-binding</keyword>
<dbReference type="GO" id="GO:0005524">
    <property type="term" value="F:ATP binding"/>
    <property type="evidence" value="ECO:0007669"/>
    <property type="project" value="UniProtKB-KW"/>
</dbReference>
<keyword evidence="9" id="KW-0808">Transferase</keyword>
<evidence type="ECO:0000256" key="5">
    <source>
        <dbReference type="ARBA" id="ARBA00017322"/>
    </source>
</evidence>
<evidence type="ECO:0000256" key="15">
    <source>
        <dbReference type="ARBA" id="ARBA00023012"/>
    </source>
</evidence>
<dbReference type="Gene3D" id="1.20.5.1930">
    <property type="match status" value="1"/>
</dbReference>
<dbReference type="GO" id="GO:0005737">
    <property type="term" value="C:cytoplasm"/>
    <property type="evidence" value="ECO:0007669"/>
    <property type="project" value="UniProtKB-SubCell"/>
</dbReference>
<dbReference type="PANTHER" id="PTHR24421:SF10">
    <property type="entry name" value="NITRATE_NITRITE SENSOR PROTEIN NARQ"/>
    <property type="match status" value="1"/>
</dbReference>
<dbReference type="SUPFAM" id="SSF55874">
    <property type="entry name" value="ATPase domain of HSP90 chaperone/DNA topoisomerase II/histidine kinase"/>
    <property type="match status" value="1"/>
</dbReference>
<feature type="domain" description="Histidine kinase" evidence="20">
    <location>
        <begin position="297"/>
        <end position="387"/>
    </location>
</feature>
<keyword evidence="7" id="KW-0963">Cytoplasm</keyword>
<evidence type="ECO:0000256" key="16">
    <source>
        <dbReference type="ARBA" id="ARBA00023014"/>
    </source>
</evidence>
<feature type="transmembrane region" description="Helical" evidence="19">
    <location>
        <begin position="136"/>
        <end position="153"/>
    </location>
</feature>
<evidence type="ECO:0000256" key="10">
    <source>
        <dbReference type="ARBA" id="ARBA00022723"/>
    </source>
</evidence>
<dbReference type="InterPro" id="IPR005467">
    <property type="entry name" value="His_kinase_dom"/>
</dbReference>
<evidence type="ECO:0000256" key="2">
    <source>
        <dbReference type="ARBA" id="ARBA00001966"/>
    </source>
</evidence>
<evidence type="ECO:0000256" key="6">
    <source>
        <dbReference type="ARBA" id="ARBA00022485"/>
    </source>
</evidence>
<dbReference type="PRINTS" id="PR00344">
    <property type="entry name" value="BCTRLSENSOR"/>
</dbReference>
<dbReference type="InterPro" id="IPR011712">
    <property type="entry name" value="Sig_transdc_His_kin_sub3_dim/P"/>
</dbReference>
<evidence type="ECO:0000256" key="4">
    <source>
        <dbReference type="ARBA" id="ARBA00012438"/>
    </source>
</evidence>
<evidence type="ECO:0000259" key="20">
    <source>
        <dbReference type="PROSITE" id="PS50109"/>
    </source>
</evidence>
<comment type="function">
    <text evidence="17">Member of the two-component regulatory system NreB/NreC involved in the control of dissimilatory nitrate/nitrite reduction in response to oxygen. NreB functions as a direct oxygen sensor histidine kinase which is autophosphorylated, in the absence of oxygen, probably at the conserved histidine residue, and transfers its phosphate group probably to a conserved aspartate residue of NreC. NreB/NreC activates the expression of the nitrate (narGHJI) and nitrite (nir) reductase operons, as well as the putative nitrate transporter gene narT.</text>
</comment>
<dbReference type="PANTHER" id="PTHR24421">
    <property type="entry name" value="NITRATE/NITRITE SENSOR PROTEIN NARX-RELATED"/>
    <property type="match status" value="1"/>
</dbReference>
<evidence type="ECO:0000256" key="19">
    <source>
        <dbReference type="SAM" id="Phobius"/>
    </source>
</evidence>
<evidence type="ECO:0000256" key="17">
    <source>
        <dbReference type="ARBA" id="ARBA00024827"/>
    </source>
</evidence>